<organism evidence="2">
    <name type="scientific">marine sediment metagenome</name>
    <dbReference type="NCBI Taxonomy" id="412755"/>
    <lineage>
        <taxon>unclassified sequences</taxon>
        <taxon>metagenomes</taxon>
        <taxon>ecological metagenomes</taxon>
    </lineage>
</organism>
<keyword evidence="1" id="KW-0175">Coiled coil</keyword>
<name>A0A0F9MUG1_9ZZZZ</name>
<evidence type="ECO:0000313" key="2">
    <source>
        <dbReference type="EMBL" id="KKN03052.1"/>
    </source>
</evidence>
<dbReference type="AlphaFoldDB" id="A0A0F9MUG1"/>
<proteinExistence type="predicted"/>
<sequence>MEDTEFLALSQLFDSIGIIEKGIEKIYNYLLKNKRIDNLKEVSNQFNLSLKRGYKICSVLSDLGLVQIYDRPMKIHIANPAMTLWQNLINKRIEELQNQFQEKKDKIETSLEEFIRNYNLEEEQVIQEPVEFINYSIKNFDETYYFFLAKNKCKIAIGIRYDNPLVSMIHEDRLNKVPEETRELMKPGMNRIKENLKKINVQVIFNSEVIKDLLLSDEFQLLAKHVEPFGMHFKNIEIHVTDENFSNFSLTDTDLIQPSFDPTNILIGVYVSRNKNIYQIFLDKFDEIFEKGITLEEFIVKDKDIGLETLSDSESFVLCVM</sequence>
<reference evidence="2" key="1">
    <citation type="journal article" date="2015" name="Nature">
        <title>Complex archaea that bridge the gap between prokaryotes and eukaryotes.</title>
        <authorList>
            <person name="Spang A."/>
            <person name="Saw J.H."/>
            <person name="Jorgensen S.L."/>
            <person name="Zaremba-Niedzwiedzka K."/>
            <person name="Martijn J."/>
            <person name="Lind A.E."/>
            <person name="van Eijk R."/>
            <person name="Schleper C."/>
            <person name="Guy L."/>
            <person name="Ettema T.J."/>
        </authorList>
    </citation>
    <scope>NUCLEOTIDE SEQUENCE</scope>
</reference>
<gene>
    <name evidence="2" type="ORF">LCGC14_1111540</name>
</gene>
<protein>
    <submittedName>
        <fullName evidence="2">Uncharacterized protein</fullName>
    </submittedName>
</protein>
<feature type="coiled-coil region" evidence="1">
    <location>
        <begin position="86"/>
        <end position="124"/>
    </location>
</feature>
<accession>A0A0F9MUG1</accession>
<dbReference type="EMBL" id="LAZR01005078">
    <property type="protein sequence ID" value="KKN03052.1"/>
    <property type="molecule type" value="Genomic_DNA"/>
</dbReference>
<comment type="caution">
    <text evidence="2">The sequence shown here is derived from an EMBL/GenBank/DDBJ whole genome shotgun (WGS) entry which is preliminary data.</text>
</comment>
<evidence type="ECO:0000256" key="1">
    <source>
        <dbReference type="SAM" id="Coils"/>
    </source>
</evidence>